<evidence type="ECO:0000256" key="1">
    <source>
        <dbReference type="SAM" id="Phobius"/>
    </source>
</evidence>
<dbReference type="InterPro" id="IPR019698">
    <property type="entry name" value="DUF2583"/>
</dbReference>
<keyword evidence="1" id="KW-0472">Membrane</keyword>
<keyword evidence="1" id="KW-1133">Transmembrane helix</keyword>
<evidence type="ECO:0000313" key="2">
    <source>
        <dbReference type="EMBL" id="QKJ86951.1"/>
    </source>
</evidence>
<proteinExistence type="predicted"/>
<feature type="transmembrane region" description="Helical" evidence="1">
    <location>
        <begin position="12"/>
        <end position="29"/>
    </location>
</feature>
<keyword evidence="3" id="KW-1185">Reference proteome</keyword>
<dbReference type="NCBIfam" id="NF007968">
    <property type="entry name" value="PRK10692.1"/>
    <property type="match status" value="1"/>
</dbReference>
<dbReference type="AlphaFoldDB" id="A0A6M8UDD3"/>
<sequence>MKRKSATLAGNFLMGLGLFTMIVGVGYSVLNQLPQLNLPQYMTHGAIFSIFIGALLWLTGARISGREKVADRYYWLRHCGDKRCRRQSESQRHHHG</sequence>
<reference evidence="2 3" key="1">
    <citation type="submission" date="2020-06" db="EMBL/GenBank/DDBJ databases">
        <title>Genome sequence of Paramixta manurensis strain PD-1.</title>
        <authorList>
            <person name="Lee C.W."/>
            <person name="Kim J."/>
        </authorList>
    </citation>
    <scope>NUCLEOTIDE SEQUENCE [LARGE SCALE GENOMIC DNA]</scope>
    <source>
        <strain evidence="2 3">PD-1</strain>
    </source>
</reference>
<dbReference type="Pfam" id="PF10762">
    <property type="entry name" value="DUF2583"/>
    <property type="match status" value="1"/>
</dbReference>
<dbReference type="KEGG" id="pmak:PMPD1_2003"/>
<keyword evidence="1" id="KW-0812">Transmembrane</keyword>
<evidence type="ECO:0000313" key="3">
    <source>
        <dbReference type="Proteomes" id="UP000505325"/>
    </source>
</evidence>
<evidence type="ECO:0008006" key="4">
    <source>
        <dbReference type="Google" id="ProtNLM"/>
    </source>
</evidence>
<accession>A0A6M8UDD3</accession>
<feature type="transmembrane region" description="Helical" evidence="1">
    <location>
        <begin position="41"/>
        <end position="58"/>
    </location>
</feature>
<dbReference type="Proteomes" id="UP000505325">
    <property type="component" value="Chromosome"/>
</dbReference>
<dbReference type="EMBL" id="CP054212">
    <property type="protein sequence ID" value="QKJ86951.1"/>
    <property type="molecule type" value="Genomic_DNA"/>
</dbReference>
<name>A0A6M8UDD3_9GAMM</name>
<protein>
    <recommendedName>
        <fullName evidence="4">Stress-induced protein YchH</fullName>
    </recommendedName>
</protein>
<gene>
    <name evidence="2" type="ORF">PMPD1_2003</name>
</gene>
<organism evidence="2 3">
    <name type="scientific">Paramixta manurensis</name>
    <dbReference type="NCBI Taxonomy" id="2740817"/>
    <lineage>
        <taxon>Bacteria</taxon>
        <taxon>Pseudomonadati</taxon>
        <taxon>Pseudomonadota</taxon>
        <taxon>Gammaproteobacteria</taxon>
        <taxon>Enterobacterales</taxon>
        <taxon>Erwiniaceae</taxon>
        <taxon>Paramixta</taxon>
    </lineage>
</organism>
<dbReference type="RefSeq" id="WP_173633931.1">
    <property type="nucleotide sequence ID" value="NZ_CP054212.1"/>
</dbReference>